<keyword evidence="2" id="KW-1185">Reference proteome</keyword>
<gene>
    <name evidence="1" type="ORF">VL20_321</name>
</gene>
<evidence type="ECO:0000313" key="2">
    <source>
        <dbReference type="Proteomes" id="UP000068167"/>
    </source>
</evidence>
<proteinExistence type="predicted"/>
<name>A0A0K1RUQ8_9CHRO</name>
<dbReference type="KEGG" id="mpk:VL20_321"/>
<dbReference type="EMBL" id="CP011339">
    <property type="protein sequence ID" value="AKV65550.1"/>
    <property type="molecule type" value="Genomic_DNA"/>
</dbReference>
<accession>A0A0K1RUQ8</accession>
<organism evidence="1 2">
    <name type="scientific">Microcystis panniformis FACHB-1757</name>
    <dbReference type="NCBI Taxonomy" id="1638788"/>
    <lineage>
        <taxon>Bacteria</taxon>
        <taxon>Bacillati</taxon>
        <taxon>Cyanobacteriota</taxon>
        <taxon>Cyanophyceae</taxon>
        <taxon>Oscillatoriophycideae</taxon>
        <taxon>Chroococcales</taxon>
        <taxon>Microcystaceae</taxon>
        <taxon>Microcystis</taxon>
    </lineage>
</organism>
<evidence type="ECO:0000313" key="1">
    <source>
        <dbReference type="EMBL" id="AKV65550.1"/>
    </source>
</evidence>
<dbReference type="PATRIC" id="fig|1638788.3.peg.322"/>
<protein>
    <submittedName>
        <fullName evidence="1">Uncharacterized protein</fullName>
    </submittedName>
</protein>
<dbReference type="AlphaFoldDB" id="A0A0K1RUQ8"/>
<dbReference type="Proteomes" id="UP000068167">
    <property type="component" value="Chromosome"/>
</dbReference>
<reference evidence="1 2" key="1">
    <citation type="journal article" date="2016" name="Stand. Genomic Sci.">
        <title>Complete genome sequence and genomic characterization of Microcystis panniformis FACHB 1757 by third-generation sequencing.</title>
        <authorList>
            <person name="Zhang J.Y."/>
            <person name="Guan R."/>
            <person name="Zhang H.J."/>
            <person name="Li H."/>
            <person name="Xiao P."/>
            <person name="Yu G.L."/>
            <person name="Du L."/>
            <person name="Cao D.M."/>
            <person name="Zhu B.C."/>
            <person name="Li R.H."/>
            <person name="Lu Z.H."/>
        </authorList>
    </citation>
    <scope>NUCLEOTIDE SEQUENCE [LARGE SCALE GENOMIC DNA]</scope>
    <source>
        <strain evidence="1 2">FACHB-1757</strain>
    </source>
</reference>
<sequence>MITVGFKKSDRSYYFLITLDSSSLVLFRQKKPILYIPKKAAYELSRGC</sequence>